<sequence>MSESVRLGFRSRSRQDSVCGVLLINWEERTVKRFAQLAGEKLVGLVLPKVDAGACVPEHGQCCKRGYRFNCNGICSSVSSSCR</sequence>
<dbReference type="EMBL" id="QGHB01000007">
    <property type="protein sequence ID" value="PWK84974.1"/>
    <property type="molecule type" value="Genomic_DNA"/>
</dbReference>
<dbReference type="Proteomes" id="UP000246005">
    <property type="component" value="Unassembled WGS sequence"/>
</dbReference>
<proteinExistence type="predicted"/>
<evidence type="ECO:0000313" key="3">
    <source>
        <dbReference type="Proteomes" id="UP000246005"/>
    </source>
</evidence>
<keyword evidence="4" id="KW-1185">Reference proteome</keyword>
<dbReference type="AlphaFoldDB" id="A0A316HWD9"/>
<dbReference type="Proteomes" id="UP000248714">
    <property type="component" value="Unassembled WGS sequence"/>
</dbReference>
<organism evidence="1 3">
    <name type="scientific">Lentzea atacamensis</name>
    <dbReference type="NCBI Taxonomy" id="531938"/>
    <lineage>
        <taxon>Bacteria</taxon>
        <taxon>Bacillati</taxon>
        <taxon>Actinomycetota</taxon>
        <taxon>Actinomycetes</taxon>
        <taxon>Pseudonocardiales</taxon>
        <taxon>Pseudonocardiaceae</taxon>
        <taxon>Lentzea</taxon>
    </lineage>
</organism>
<name>A0A316HWD9_9PSEU</name>
<reference evidence="1 3" key="1">
    <citation type="submission" date="2018-05" db="EMBL/GenBank/DDBJ databases">
        <title>Genomic Encyclopedia of Type Strains, Phase IV (KMG-IV): sequencing the most valuable type-strain genomes for metagenomic binning, comparative biology and taxonomic classification.</title>
        <authorList>
            <person name="Goeker M."/>
        </authorList>
    </citation>
    <scope>NUCLEOTIDE SEQUENCE [LARGE SCALE GENOMIC DNA]</scope>
    <source>
        <strain evidence="2 4">DSM 45479</strain>
        <strain evidence="1 3">DSM 45480</strain>
    </source>
</reference>
<evidence type="ECO:0000313" key="4">
    <source>
        <dbReference type="Proteomes" id="UP000248714"/>
    </source>
</evidence>
<comment type="caution">
    <text evidence="1">The sequence shown here is derived from an EMBL/GenBank/DDBJ whole genome shotgun (WGS) entry which is preliminary data.</text>
</comment>
<evidence type="ECO:0000313" key="2">
    <source>
        <dbReference type="EMBL" id="RAS65984.1"/>
    </source>
</evidence>
<evidence type="ECO:0000313" key="1">
    <source>
        <dbReference type="EMBL" id="PWK84974.1"/>
    </source>
</evidence>
<gene>
    <name evidence="2" type="ORF">C8D87_104535</name>
    <name evidence="1" type="ORF">C8D88_107181</name>
</gene>
<protein>
    <submittedName>
        <fullName evidence="1">Uncharacterized protein</fullName>
    </submittedName>
</protein>
<dbReference type="EMBL" id="QLTT01000004">
    <property type="protein sequence ID" value="RAS65984.1"/>
    <property type="molecule type" value="Genomic_DNA"/>
</dbReference>
<accession>A0A316HWD9</accession>